<dbReference type="OrthoDB" id="8456399at2"/>
<accession>A0A1H6BL94</accession>
<gene>
    <name evidence="1" type="ORF">SAMN04488115_107319</name>
</gene>
<name>A0A1H6BL94_9HYPH</name>
<dbReference type="EMBL" id="FNUY01000007">
    <property type="protein sequence ID" value="SEG61225.1"/>
    <property type="molecule type" value="Genomic_DNA"/>
</dbReference>
<protein>
    <submittedName>
        <fullName evidence="1">Uncharacterized protein</fullName>
    </submittedName>
</protein>
<sequence length="74" mass="8220">MIATVTKIADAPVPDHVTRLWNEYVAAQNRAKETLSIQDGLAAGKAWGRWLRVYEGREPAMGGGIARLSDRRRT</sequence>
<dbReference type="AlphaFoldDB" id="A0A1H6BL94"/>
<dbReference type="Proteomes" id="UP000236743">
    <property type="component" value="Unassembled WGS sequence"/>
</dbReference>
<proteinExistence type="predicted"/>
<evidence type="ECO:0000313" key="2">
    <source>
        <dbReference type="Proteomes" id="UP000236743"/>
    </source>
</evidence>
<keyword evidence="2" id="KW-1185">Reference proteome</keyword>
<dbReference type="RefSeq" id="WP_103873892.1">
    <property type="nucleotide sequence ID" value="NZ_FNUY01000007.1"/>
</dbReference>
<organism evidence="1 2">
    <name type="scientific">Bosea lathyri</name>
    <dbReference type="NCBI Taxonomy" id="1036778"/>
    <lineage>
        <taxon>Bacteria</taxon>
        <taxon>Pseudomonadati</taxon>
        <taxon>Pseudomonadota</taxon>
        <taxon>Alphaproteobacteria</taxon>
        <taxon>Hyphomicrobiales</taxon>
        <taxon>Boseaceae</taxon>
        <taxon>Bosea</taxon>
    </lineage>
</organism>
<reference evidence="1 2" key="1">
    <citation type="submission" date="2016-10" db="EMBL/GenBank/DDBJ databases">
        <authorList>
            <person name="de Groot N.N."/>
        </authorList>
    </citation>
    <scope>NUCLEOTIDE SEQUENCE [LARGE SCALE GENOMIC DNA]</scope>
    <source>
        <strain evidence="1 2">DSM 26656</strain>
    </source>
</reference>
<evidence type="ECO:0000313" key="1">
    <source>
        <dbReference type="EMBL" id="SEG61225.1"/>
    </source>
</evidence>